<dbReference type="Gene3D" id="3.40.50.300">
    <property type="entry name" value="P-loop containing nucleotide triphosphate hydrolases"/>
    <property type="match status" value="1"/>
</dbReference>
<dbReference type="GO" id="GO:0016887">
    <property type="term" value="F:ATP hydrolysis activity"/>
    <property type="evidence" value="ECO:0007669"/>
    <property type="project" value="TreeGrafter"/>
</dbReference>
<reference evidence="4 5" key="1">
    <citation type="submission" date="2010-11" db="EMBL/GenBank/DDBJ databases">
        <title>The complete genome of Thermotoga thermarum DSM 5069.</title>
        <authorList>
            <consortium name="US DOE Joint Genome Institute (JGI-PGF)"/>
            <person name="Lucas S."/>
            <person name="Copeland A."/>
            <person name="Lapidus A."/>
            <person name="Bruce D."/>
            <person name="Goodwin L."/>
            <person name="Pitluck S."/>
            <person name="Kyrpides N."/>
            <person name="Mavromatis K."/>
            <person name="Ivanova N."/>
            <person name="Zeytun A."/>
            <person name="Brettin T."/>
            <person name="Detter J.C."/>
            <person name="Tapia R."/>
            <person name="Han C."/>
            <person name="Land M."/>
            <person name="Hauser L."/>
            <person name="Markowitz V."/>
            <person name="Cheng J.-F."/>
            <person name="Hugenholtz P."/>
            <person name="Woyke T."/>
            <person name="Wu D."/>
            <person name="Spring S."/>
            <person name="Schroeder M."/>
            <person name="Brambilla E."/>
            <person name="Klenk H.-P."/>
            <person name="Eisen J.A."/>
        </authorList>
    </citation>
    <scope>NUCLEOTIDE SEQUENCE [LARGE SCALE GENOMIC DNA]</scope>
    <source>
        <strain evidence="4 5">DSM 5069</strain>
    </source>
</reference>
<dbReference type="InterPro" id="IPR025501">
    <property type="entry name" value="MinD_FleN"/>
</dbReference>
<evidence type="ECO:0000313" key="5">
    <source>
        <dbReference type="Proteomes" id="UP000006804"/>
    </source>
</evidence>
<accession>F7YXY8</accession>
<evidence type="ECO:0000259" key="3">
    <source>
        <dbReference type="Pfam" id="PF13614"/>
    </source>
</evidence>
<organism evidence="4 5">
    <name type="scientific">Pseudothermotoga thermarum DSM 5069</name>
    <dbReference type="NCBI Taxonomy" id="688269"/>
    <lineage>
        <taxon>Bacteria</taxon>
        <taxon>Thermotogati</taxon>
        <taxon>Thermotogota</taxon>
        <taxon>Thermotogae</taxon>
        <taxon>Thermotogales</taxon>
        <taxon>Thermotogaceae</taxon>
        <taxon>Pseudothermotoga</taxon>
    </lineage>
</organism>
<dbReference type="InterPro" id="IPR050625">
    <property type="entry name" value="ParA/MinD_ATPase"/>
</dbReference>
<dbReference type="GO" id="GO:0009898">
    <property type="term" value="C:cytoplasmic side of plasma membrane"/>
    <property type="evidence" value="ECO:0007669"/>
    <property type="project" value="TreeGrafter"/>
</dbReference>
<dbReference type="STRING" id="688269.Theth_0702"/>
<dbReference type="Pfam" id="PF13614">
    <property type="entry name" value="AAA_31"/>
    <property type="match status" value="1"/>
</dbReference>
<dbReference type="HOGENOM" id="CLU_037612_0_0_0"/>
<name>F7YXY8_9THEM</name>
<dbReference type="PIRSF" id="PIRSF003092">
    <property type="entry name" value="MinD"/>
    <property type="match status" value="1"/>
</dbReference>
<dbReference type="SUPFAM" id="SSF52540">
    <property type="entry name" value="P-loop containing nucleoside triphosphate hydrolases"/>
    <property type="match status" value="1"/>
</dbReference>
<dbReference type="InterPro" id="IPR025669">
    <property type="entry name" value="AAA_dom"/>
</dbReference>
<dbReference type="EMBL" id="CP002351">
    <property type="protein sequence ID" value="AEH50787.1"/>
    <property type="molecule type" value="Genomic_DNA"/>
</dbReference>
<dbReference type="AlphaFoldDB" id="F7YXY8"/>
<keyword evidence="2" id="KW-0067">ATP-binding</keyword>
<dbReference type="CDD" id="cd02038">
    <property type="entry name" value="FlhG-like"/>
    <property type="match status" value="1"/>
</dbReference>
<dbReference type="Proteomes" id="UP000006804">
    <property type="component" value="Chromosome"/>
</dbReference>
<dbReference type="GO" id="GO:0005829">
    <property type="term" value="C:cytosol"/>
    <property type="evidence" value="ECO:0007669"/>
    <property type="project" value="TreeGrafter"/>
</dbReference>
<dbReference type="InterPro" id="IPR033875">
    <property type="entry name" value="FlhG"/>
</dbReference>
<dbReference type="PANTHER" id="PTHR43384">
    <property type="entry name" value="SEPTUM SITE-DETERMINING PROTEIN MIND HOMOLOG, CHLOROPLASTIC-RELATED"/>
    <property type="match status" value="1"/>
</dbReference>
<protein>
    <submittedName>
        <fullName evidence="4">Cobyrinic acid ac-diamide synthase</fullName>
    </submittedName>
</protein>
<feature type="domain" description="AAA" evidence="3">
    <location>
        <begin position="6"/>
        <end position="161"/>
    </location>
</feature>
<proteinExistence type="predicted"/>
<evidence type="ECO:0000256" key="1">
    <source>
        <dbReference type="ARBA" id="ARBA00022741"/>
    </source>
</evidence>
<dbReference type="GO" id="GO:0051782">
    <property type="term" value="P:negative regulation of cell division"/>
    <property type="evidence" value="ECO:0007669"/>
    <property type="project" value="TreeGrafter"/>
</dbReference>
<dbReference type="eggNOG" id="COG0455">
    <property type="taxonomic scope" value="Bacteria"/>
</dbReference>
<dbReference type="PANTHER" id="PTHR43384:SF4">
    <property type="entry name" value="CELLULOSE BIOSYNTHESIS PROTEIN BCSQ-RELATED"/>
    <property type="match status" value="1"/>
</dbReference>
<keyword evidence="5" id="KW-1185">Reference proteome</keyword>
<evidence type="ECO:0000256" key="2">
    <source>
        <dbReference type="ARBA" id="ARBA00022840"/>
    </source>
</evidence>
<evidence type="ECO:0000313" key="4">
    <source>
        <dbReference type="EMBL" id="AEH50787.1"/>
    </source>
</evidence>
<sequence length="268" mass="29933" precursor="true">MRADGTKIISVTSGKGGVGKTVIAVNLAIVLAQRGHSVLLFDADVGFANAEILMGIVPKYTIKDFLRGKISLEETIFRTPFQVDLISSGMDVEDIITFNLQTKSDLYNEFQRIVSRYEYIVFDFPPGFNEKLEEFYVQSDHLVLVTTTEPTSLVNAYTFLKIMTIKGLDPESFHLVVNMVKDMRDGRRIADKFIAVVEKFTGVLITSAHVVKNDSTVKESVTHQVPFVVSKANSQPVFAIHGIADTITKKAVQRKLSFFDRLRMIFGG</sequence>
<dbReference type="GO" id="GO:0005524">
    <property type="term" value="F:ATP binding"/>
    <property type="evidence" value="ECO:0007669"/>
    <property type="project" value="UniProtKB-KW"/>
</dbReference>
<dbReference type="InterPro" id="IPR027417">
    <property type="entry name" value="P-loop_NTPase"/>
</dbReference>
<keyword evidence="1" id="KW-0547">Nucleotide-binding</keyword>
<dbReference type="PATRIC" id="fig|688269.3.peg.726"/>
<gene>
    <name evidence="4" type="ORF">Theth_0702</name>
</gene>
<dbReference type="KEGG" id="tta:Theth_0702"/>
<dbReference type="RefSeq" id="WP_013932009.1">
    <property type="nucleotide sequence ID" value="NC_015707.1"/>
</dbReference>